<dbReference type="EMBL" id="SODA01000020">
    <property type="protein sequence ID" value="TDW01487.1"/>
    <property type="molecule type" value="Genomic_DNA"/>
</dbReference>
<keyword evidence="1" id="KW-0378">Hydrolase</keyword>
<dbReference type="AlphaFoldDB" id="A0A4R7YW64"/>
<gene>
    <name evidence="1" type="ORF">C8C77_12017</name>
</gene>
<name>A0A4R7YW64_9FIRM</name>
<dbReference type="GO" id="GO:0016787">
    <property type="term" value="F:hydrolase activity"/>
    <property type="evidence" value="ECO:0007669"/>
    <property type="project" value="UniProtKB-KW"/>
</dbReference>
<dbReference type="OrthoDB" id="8183145at2"/>
<evidence type="ECO:0000313" key="1">
    <source>
        <dbReference type="EMBL" id="TDW01487.1"/>
    </source>
</evidence>
<dbReference type="Pfam" id="PF12715">
    <property type="entry name" value="Abhydrolase_7"/>
    <property type="match status" value="1"/>
</dbReference>
<protein>
    <submittedName>
        <fullName evidence="1">Dienelactone hydrolase</fullName>
    </submittedName>
</protein>
<organism evidence="1 2">
    <name type="scientific">Halanaerobium saccharolyticum</name>
    <dbReference type="NCBI Taxonomy" id="43595"/>
    <lineage>
        <taxon>Bacteria</taxon>
        <taxon>Bacillati</taxon>
        <taxon>Bacillota</taxon>
        <taxon>Clostridia</taxon>
        <taxon>Halanaerobiales</taxon>
        <taxon>Halanaerobiaceae</taxon>
        <taxon>Halanaerobium</taxon>
    </lineage>
</organism>
<dbReference type="Gene3D" id="3.40.50.1820">
    <property type="entry name" value="alpha/beta hydrolase"/>
    <property type="match status" value="1"/>
</dbReference>
<evidence type="ECO:0000313" key="2">
    <source>
        <dbReference type="Proteomes" id="UP000294697"/>
    </source>
</evidence>
<dbReference type="RefSeq" id="WP_111572793.1">
    <property type="nucleotide sequence ID" value="NZ_QLME01000019.1"/>
</dbReference>
<dbReference type="PANTHER" id="PTHR22946">
    <property type="entry name" value="DIENELACTONE HYDROLASE DOMAIN-CONTAINING PROTEIN-RELATED"/>
    <property type="match status" value="1"/>
</dbReference>
<dbReference type="InterPro" id="IPR029058">
    <property type="entry name" value="AB_hydrolase_fold"/>
</dbReference>
<dbReference type="InterPro" id="IPR025890">
    <property type="entry name" value="Abhydrolase_bac"/>
</dbReference>
<dbReference type="Proteomes" id="UP000294697">
    <property type="component" value="Unassembled WGS sequence"/>
</dbReference>
<dbReference type="SUPFAM" id="SSF53474">
    <property type="entry name" value="alpha/beta-Hydrolases"/>
    <property type="match status" value="1"/>
</dbReference>
<accession>A0A4R7YW64</accession>
<reference evidence="1 2" key="1">
    <citation type="submission" date="2019-03" db="EMBL/GenBank/DDBJ databases">
        <title>Subsurface microbial communities from deep shales in Ohio and West Virginia, USA.</title>
        <authorList>
            <person name="Wrighton K."/>
        </authorList>
    </citation>
    <scope>NUCLEOTIDE SEQUENCE [LARGE SCALE GENOMIC DNA]</scope>
    <source>
        <strain evidence="1 2">MSL9.2</strain>
    </source>
</reference>
<comment type="caution">
    <text evidence="1">The sequence shown here is derived from an EMBL/GenBank/DDBJ whole genome shotgun (WGS) entry which is preliminary data.</text>
</comment>
<dbReference type="InterPro" id="IPR050261">
    <property type="entry name" value="FrsA_esterase"/>
</dbReference>
<proteinExistence type="predicted"/>
<sequence length="354" mass="39996">MAGNKMDFSPDSYLAKLYQNNQPELQFDAENRAGWKKWRQKLKAKIADLIGGPLEKTQITELVVIEKREFETYSRVKIAYQVKDYLKIPAYLLIPDRDQDKYPAVIIAHGHGNGNRETLGLNGAGEKLEEATCHNNLALDFVEAGYIVLVPELIGFGERRLKEDYQEDPALKEDPTANSCYRINSQLMLYGQSILRLRLWDIISALKVLENREDVIREQISCLGFSGGAPVAILASLFSEGIKAAVISGYTSYYQDSIMDRRHCLDNYLPGILNTAELPTIISSIAPKPLLIQAAENDHLFPVDSAQKAYREIEKVYKFLNVEDRIRMDIIENAEHSVSAAAAIKFLNNLDEIR</sequence>